<dbReference type="InterPro" id="IPR042099">
    <property type="entry name" value="ANL_N_sf"/>
</dbReference>
<keyword evidence="2" id="KW-0597">Phosphoprotein</keyword>
<dbReference type="InterPro" id="IPR020845">
    <property type="entry name" value="AMP-binding_CS"/>
</dbReference>
<proteinExistence type="predicted"/>
<dbReference type="Pfam" id="PF00975">
    <property type="entry name" value="Thioesterase"/>
    <property type="match status" value="1"/>
</dbReference>
<evidence type="ECO:0000256" key="4">
    <source>
        <dbReference type="SAM" id="MobiDB-lite"/>
    </source>
</evidence>
<dbReference type="RefSeq" id="WP_227117730.1">
    <property type="nucleotide sequence ID" value="NZ_LT598928.1"/>
</dbReference>
<keyword evidence="6" id="KW-0808">Transferase</keyword>
<dbReference type="AlphaFoldDB" id="A0A212J5F0"/>
<dbReference type="Pfam" id="PF00501">
    <property type="entry name" value="AMP-binding"/>
    <property type="match status" value="2"/>
</dbReference>
<evidence type="ECO:0000313" key="6">
    <source>
        <dbReference type="EMBL" id="SBV94691.1"/>
    </source>
</evidence>
<dbReference type="Pfam" id="PF13193">
    <property type="entry name" value="AMP-binding_C"/>
    <property type="match status" value="1"/>
</dbReference>
<feature type="domain" description="Carrier" evidence="5">
    <location>
        <begin position="831"/>
        <end position="906"/>
    </location>
</feature>
<dbReference type="GO" id="GO:0044550">
    <property type="term" value="P:secondary metabolite biosynthetic process"/>
    <property type="evidence" value="ECO:0007669"/>
    <property type="project" value="TreeGrafter"/>
</dbReference>
<dbReference type="GO" id="GO:0005829">
    <property type="term" value="C:cytosol"/>
    <property type="evidence" value="ECO:0007669"/>
    <property type="project" value="TreeGrafter"/>
</dbReference>
<dbReference type="Gene3D" id="3.30.300.30">
    <property type="match status" value="1"/>
</dbReference>
<dbReference type="EMBL" id="FLUP01000001">
    <property type="protein sequence ID" value="SBV94691.1"/>
    <property type="molecule type" value="Genomic_DNA"/>
</dbReference>
<dbReference type="Gene3D" id="3.40.50.12780">
    <property type="entry name" value="N-terminal domain of ligase-like"/>
    <property type="match status" value="2"/>
</dbReference>
<dbReference type="InterPro" id="IPR001031">
    <property type="entry name" value="Thioesterase"/>
</dbReference>
<dbReference type="SUPFAM" id="SSF53335">
    <property type="entry name" value="S-adenosyl-L-methionine-dependent methyltransferases"/>
    <property type="match status" value="1"/>
</dbReference>
<gene>
    <name evidence="6" type="ORF">KM92DES2_10562</name>
</gene>
<dbReference type="InterPro" id="IPR045851">
    <property type="entry name" value="AMP-bd_C_sf"/>
</dbReference>
<organism evidence="6">
    <name type="scientific">uncultured Desulfovibrio sp</name>
    <dbReference type="NCBI Taxonomy" id="167968"/>
    <lineage>
        <taxon>Bacteria</taxon>
        <taxon>Pseudomonadati</taxon>
        <taxon>Thermodesulfobacteriota</taxon>
        <taxon>Desulfovibrionia</taxon>
        <taxon>Desulfovibrionales</taxon>
        <taxon>Desulfovibrionaceae</taxon>
        <taxon>Desulfovibrio</taxon>
        <taxon>environmental samples</taxon>
    </lineage>
</organism>
<dbReference type="PANTHER" id="PTHR45527:SF1">
    <property type="entry name" value="FATTY ACID SYNTHASE"/>
    <property type="match status" value="1"/>
</dbReference>
<evidence type="ECO:0000256" key="3">
    <source>
        <dbReference type="ARBA" id="ARBA00022737"/>
    </source>
</evidence>
<dbReference type="InterPro" id="IPR036736">
    <property type="entry name" value="ACP-like_sf"/>
</dbReference>
<protein>
    <submittedName>
        <fullName evidence="6">Methyltransferase domain protein</fullName>
    </submittedName>
</protein>
<dbReference type="SUPFAM" id="SSF53474">
    <property type="entry name" value="alpha/beta-Hydrolases"/>
    <property type="match status" value="1"/>
</dbReference>
<keyword evidence="1" id="KW-0596">Phosphopantetheine</keyword>
<dbReference type="PANTHER" id="PTHR45527">
    <property type="entry name" value="NONRIBOSOMAL PEPTIDE SYNTHETASE"/>
    <property type="match status" value="1"/>
</dbReference>
<dbReference type="InterPro" id="IPR006162">
    <property type="entry name" value="Ppantetheine_attach_site"/>
</dbReference>
<dbReference type="CDD" id="cd02440">
    <property type="entry name" value="AdoMet_MTases"/>
    <property type="match status" value="1"/>
</dbReference>
<dbReference type="GO" id="GO:0031177">
    <property type="term" value="F:phosphopantetheine binding"/>
    <property type="evidence" value="ECO:0007669"/>
    <property type="project" value="InterPro"/>
</dbReference>
<evidence type="ECO:0000256" key="2">
    <source>
        <dbReference type="ARBA" id="ARBA00022553"/>
    </source>
</evidence>
<accession>A0A212J5F0</accession>
<name>A0A212J5F0_9BACT</name>
<sequence length="1183" mass="128482">MMKLSDFSFAAPAKNSARPESAGISGSGPQTAGTTQAEQDFVSLEHLFRSIADARPEVQALTGGGLGLTFRELDVLSERIARFILTQGYGHEAVVGVLCARGAVYLAAALGVMRAGAVYLPVEREQPQSRKEAMLRPASLIIADSACLREAEYFHYRNPGIRHVLCLDAQEYDDAAEKGTGLVSTEYWEQVAQAGSDMGWKSDFDAAPCPQSELAALAAAVLEKCGLARKAEAYSAKAFAAGRKVLDVGSGSGCVAQALAGAAQEYAAVDLARNELSRLAGFDAAARVTPYRMEAADIHFLEGQTFDVVVMNGVVENFPGYNYLRRVLNHAVQMLTPEGLVFVGAVRDLDCRNDLRAALQAHALATGDQTGLLRLDASAELFVPRQFFMEWAARCPVPVEVTFSPCGLGQNSSQSAGQTCPESESQHGVQAFRYDVVIRPGGSRPQVPVSLSRFGAQHLPPAGGQALPPCDPAQAAYIVYTSGSTGTPKGVVVEHRNLMHILRALRPYAAGCERVGLVAPLSFDASVQQLAVSVFSGKSLHVLSDEERKNPSLFCACARERGLDLCDMTPAFFNVLTDWLAGQRQPLPLKALLLAGEVLRPDVIRKFYAIPGNEGVVLFNVYGPTECTVDSSAFRIDVGNHQDFTAYPIGRPLEGVRICAMDKNCQELPDSVTGELWIFGDGVSRGYLNNASPGAFVEKNGQPCYRTGDNGYVQNGLVFYRGREDQQVKIRGNRVELGEVEKAVAGFPGVRQVAVVADTFRAGEEKTLAAYVVGTIDMAVLRGYLEQHLPPYCVPAYFVPMMELPFSLNRKIDKKALPSPLGGVEIQRGRMPAGPVEEKLAEIWKRLLGVDITDADAGFFSLGGHSILSIRLIAMIEKEMGVHVAVNELVTHSSIAQLAALLAGKTEKRESPVIQLQHCEGGKNLVLFHPVGGSVFCYSDLARLLGGKYTVYAVEAAGFSQRRTSLTTELHTVESLSEYYLDEMLKVESRDIIWGGWSFGGLLAYECSRRYAAMGNRSEPVIILDTVADNTRAKQMAAKDDIELLQLILQQGMAFDPVKLRAMPREQQLGYLVECGEKSGLLPAGFSAVQMDNLLLTYRGNTLAAARYERPSPSDCNLLLVRALDFASNPQIIMNDDYQGWGRFLKKENISLRWTQGTHETMLSAGLAANVAQLILEYLECEK</sequence>
<dbReference type="InterPro" id="IPR029058">
    <property type="entry name" value="AB_hydrolase_fold"/>
</dbReference>
<dbReference type="PROSITE" id="PS50075">
    <property type="entry name" value="CARRIER"/>
    <property type="match status" value="1"/>
</dbReference>
<evidence type="ECO:0000259" key="5">
    <source>
        <dbReference type="PROSITE" id="PS50075"/>
    </source>
</evidence>
<dbReference type="Pfam" id="PF08242">
    <property type="entry name" value="Methyltransf_12"/>
    <property type="match status" value="1"/>
</dbReference>
<dbReference type="SUPFAM" id="SSF47336">
    <property type="entry name" value="ACP-like"/>
    <property type="match status" value="1"/>
</dbReference>
<dbReference type="InterPro" id="IPR013217">
    <property type="entry name" value="Methyltransf_12"/>
</dbReference>
<dbReference type="GO" id="GO:0043041">
    <property type="term" value="P:amino acid activation for nonribosomal peptide biosynthetic process"/>
    <property type="evidence" value="ECO:0007669"/>
    <property type="project" value="TreeGrafter"/>
</dbReference>
<dbReference type="InterPro" id="IPR000873">
    <property type="entry name" value="AMP-dep_synth/lig_dom"/>
</dbReference>
<dbReference type="PROSITE" id="PS00455">
    <property type="entry name" value="AMP_BINDING"/>
    <property type="match status" value="1"/>
</dbReference>
<evidence type="ECO:0000256" key="1">
    <source>
        <dbReference type="ARBA" id="ARBA00022450"/>
    </source>
</evidence>
<dbReference type="SMART" id="SM00823">
    <property type="entry name" value="PKS_PP"/>
    <property type="match status" value="1"/>
</dbReference>
<reference evidence="6" key="1">
    <citation type="submission" date="2016-04" db="EMBL/GenBank/DDBJ databases">
        <authorList>
            <person name="Evans L.H."/>
            <person name="Alamgir A."/>
            <person name="Owens N."/>
            <person name="Weber N.D."/>
            <person name="Virtaneva K."/>
            <person name="Barbian K."/>
            <person name="Babar A."/>
            <person name="Rosenke K."/>
        </authorList>
    </citation>
    <scope>NUCLEOTIDE SEQUENCE</scope>
    <source>
        <strain evidence="6">92-2</strain>
    </source>
</reference>
<dbReference type="InterPro" id="IPR020806">
    <property type="entry name" value="PKS_PP-bd"/>
</dbReference>
<dbReference type="InterPro" id="IPR009081">
    <property type="entry name" value="PP-bd_ACP"/>
</dbReference>
<dbReference type="Gene3D" id="3.40.50.1820">
    <property type="entry name" value="alpha/beta hydrolase"/>
    <property type="match status" value="1"/>
</dbReference>
<keyword evidence="6" id="KW-0489">Methyltransferase</keyword>
<dbReference type="Gene3D" id="1.10.1200.10">
    <property type="entry name" value="ACP-like"/>
    <property type="match status" value="1"/>
</dbReference>
<dbReference type="InterPro" id="IPR029063">
    <property type="entry name" value="SAM-dependent_MTases_sf"/>
</dbReference>
<dbReference type="GO" id="GO:0032259">
    <property type="term" value="P:methylation"/>
    <property type="evidence" value="ECO:0007669"/>
    <property type="project" value="UniProtKB-KW"/>
</dbReference>
<feature type="region of interest" description="Disordered" evidence="4">
    <location>
        <begin position="14"/>
        <end position="35"/>
    </location>
</feature>
<dbReference type="Gene3D" id="3.40.50.150">
    <property type="entry name" value="Vaccinia Virus protein VP39"/>
    <property type="match status" value="1"/>
</dbReference>
<dbReference type="Pfam" id="PF00550">
    <property type="entry name" value="PP-binding"/>
    <property type="match status" value="1"/>
</dbReference>
<keyword evidence="3" id="KW-0677">Repeat</keyword>
<dbReference type="SUPFAM" id="SSF56801">
    <property type="entry name" value="Acetyl-CoA synthetase-like"/>
    <property type="match status" value="1"/>
</dbReference>
<dbReference type="PROSITE" id="PS00012">
    <property type="entry name" value="PHOSPHOPANTETHEINE"/>
    <property type="match status" value="1"/>
</dbReference>
<dbReference type="GO" id="GO:0008168">
    <property type="term" value="F:methyltransferase activity"/>
    <property type="evidence" value="ECO:0007669"/>
    <property type="project" value="UniProtKB-KW"/>
</dbReference>
<dbReference type="InterPro" id="IPR025110">
    <property type="entry name" value="AMP-bd_C"/>
</dbReference>